<dbReference type="InterPro" id="IPR035926">
    <property type="entry name" value="NusB-like_sf"/>
</dbReference>
<evidence type="ECO:0000313" key="4">
    <source>
        <dbReference type="Proteomes" id="UP000231823"/>
    </source>
</evidence>
<dbReference type="Gene3D" id="1.10.940.10">
    <property type="entry name" value="NusB-like"/>
    <property type="match status" value="1"/>
</dbReference>
<protein>
    <submittedName>
        <fullName evidence="3">Transcription antitermination protein NusB</fullName>
    </submittedName>
</protein>
<keyword evidence="4" id="KW-1185">Reference proteome</keyword>
<accession>A0A2K8SDZ1</accession>
<sequence length="133" mass="15765">MIQTISQLKNRRKKVIQILYRLFLLNENIDKIKQELLDGFQLETIDEELVDYIFEILNNTLDYKQLISNLLPELWNWNRLPKIIQSILVNGVFEIKKEITPKAVVINESIELTREYLPSFETSFINGLLDNIE</sequence>
<dbReference type="GO" id="GO:0006355">
    <property type="term" value="P:regulation of DNA-templated transcription"/>
    <property type="evidence" value="ECO:0007669"/>
    <property type="project" value="InterPro"/>
</dbReference>
<dbReference type="GO" id="GO:0003723">
    <property type="term" value="F:RNA binding"/>
    <property type="evidence" value="ECO:0007669"/>
    <property type="project" value="UniProtKB-KW"/>
</dbReference>
<dbReference type="KEGG" id="sfz:SFLOR_v1c05900"/>
<dbReference type="RefSeq" id="WP_100916620.1">
    <property type="nucleotide sequence ID" value="NZ_CP025057.1"/>
</dbReference>
<evidence type="ECO:0000259" key="2">
    <source>
        <dbReference type="Pfam" id="PF01029"/>
    </source>
</evidence>
<name>A0A2K8SDZ1_9MOLU</name>
<gene>
    <name evidence="3" type="primary">nusB</name>
    <name evidence="3" type="ORF">SFLOR_v1c05900</name>
</gene>
<reference evidence="3 4" key="1">
    <citation type="submission" date="2017-12" db="EMBL/GenBank/DDBJ databases">
        <title>Complete genome sequence of Spiroplasma floricola 23-6 (ATCC 29989).</title>
        <authorList>
            <person name="Tsai Y.-M."/>
            <person name="Wu P.-S."/>
            <person name="Lo W.-S."/>
            <person name="Kuo C.-H."/>
        </authorList>
    </citation>
    <scope>NUCLEOTIDE SEQUENCE [LARGE SCALE GENOMIC DNA]</scope>
    <source>
        <strain evidence="3 4">23-6</strain>
    </source>
</reference>
<dbReference type="EMBL" id="CP025057">
    <property type="protein sequence ID" value="AUB31642.1"/>
    <property type="molecule type" value="Genomic_DNA"/>
</dbReference>
<keyword evidence="1" id="KW-0694">RNA-binding</keyword>
<dbReference type="Pfam" id="PF01029">
    <property type="entry name" value="NusB"/>
    <property type="match status" value="1"/>
</dbReference>
<proteinExistence type="predicted"/>
<organism evidence="3 4">
    <name type="scientific">Spiroplasma floricola 23-6</name>
    <dbReference type="NCBI Taxonomy" id="1336749"/>
    <lineage>
        <taxon>Bacteria</taxon>
        <taxon>Bacillati</taxon>
        <taxon>Mycoplasmatota</taxon>
        <taxon>Mollicutes</taxon>
        <taxon>Entomoplasmatales</taxon>
        <taxon>Spiroplasmataceae</taxon>
        <taxon>Spiroplasma</taxon>
    </lineage>
</organism>
<dbReference type="Proteomes" id="UP000231823">
    <property type="component" value="Chromosome"/>
</dbReference>
<dbReference type="InterPro" id="IPR006027">
    <property type="entry name" value="NusB_RsmB_TIM44"/>
</dbReference>
<dbReference type="OrthoDB" id="389272at2"/>
<evidence type="ECO:0000256" key="1">
    <source>
        <dbReference type="ARBA" id="ARBA00022884"/>
    </source>
</evidence>
<evidence type="ECO:0000313" key="3">
    <source>
        <dbReference type="EMBL" id="AUB31642.1"/>
    </source>
</evidence>
<dbReference type="AlphaFoldDB" id="A0A2K8SDZ1"/>
<feature type="domain" description="NusB/RsmB/TIM44" evidence="2">
    <location>
        <begin position="10"/>
        <end position="132"/>
    </location>
</feature>
<dbReference type="SUPFAM" id="SSF48013">
    <property type="entry name" value="NusB-like"/>
    <property type="match status" value="1"/>
</dbReference>